<sequence length="235" mass="25150">MSKTSSAVVVGVFTLVMPALAAAHISLGAAPAFADTTQEITFGVGHGCDNKWDTFSVQVDIPPSVTTVRAIPSDFGKVTTTRDSANVVKSIKWEKLSNAELQDGDPNYYKLGLRIKVPNQPFTRLLFPTHQVCRSADGKTEKSAEWVAETDSPDENGPKAAPALVILPPREKGWNKYTVPAAVADLKPFFGDALIVWKGNSAYSPGANTLGQIKSTADVTELTSLAAGDVVWVKY</sequence>
<evidence type="ECO:0000256" key="1">
    <source>
        <dbReference type="SAM" id="SignalP"/>
    </source>
</evidence>
<feature type="chain" id="PRO_5045349076" evidence="1">
    <location>
        <begin position="22"/>
        <end position="235"/>
    </location>
</feature>
<dbReference type="InterPro" id="IPR038507">
    <property type="entry name" value="YcnI-like_sf"/>
</dbReference>
<dbReference type="Pfam" id="PF07987">
    <property type="entry name" value="DUF1775"/>
    <property type="match status" value="1"/>
</dbReference>
<accession>A0ABZ2KSL6</accession>
<evidence type="ECO:0000259" key="2">
    <source>
        <dbReference type="Pfam" id="PF07987"/>
    </source>
</evidence>
<dbReference type="Gene3D" id="2.60.40.2230">
    <property type="entry name" value="Uncharacterised protein YcnI-like PF07987, DUF1775"/>
    <property type="match status" value="1"/>
</dbReference>
<reference evidence="3" key="1">
    <citation type="submission" date="2021-12" db="EMBL/GenBank/DDBJ databases">
        <title>Discovery of the Pendulisporaceae a myxobacterial family with distinct sporulation behavior and unique specialized metabolism.</title>
        <authorList>
            <person name="Garcia R."/>
            <person name="Popoff A."/>
            <person name="Bader C.D."/>
            <person name="Loehr J."/>
            <person name="Walesch S."/>
            <person name="Walt C."/>
            <person name="Boldt J."/>
            <person name="Bunk B."/>
            <person name="Haeckl F.J.F.P.J."/>
            <person name="Gunesch A.P."/>
            <person name="Birkelbach J."/>
            <person name="Nuebel U."/>
            <person name="Pietschmann T."/>
            <person name="Bach T."/>
            <person name="Mueller R."/>
        </authorList>
    </citation>
    <scope>NUCLEOTIDE SEQUENCE</scope>
    <source>
        <strain evidence="3">MSr11367</strain>
    </source>
</reference>
<name>A0ABZ2KSL6_9BACT</name>
<dbReference type="Proteomes" id="UP001374803">
    <property type="component" value="Chromosome"/>
</dbReference>
<evidence type="ECO:0000313" key="4">
    <source>
        <dbReference type="Proteomes" id="UP001374803"/>
    </source>
</evidence>
<dbReference type="EMBL" id="CP089983">
    <property type="protein sequence ID" value="WXB01520.1"/>
    <property type="molecule type" value="Genomic_DNA"/>
</dbReference>
<protein>
    <submittedName>
        <fullName evidence="3">DUF1775 domain-containing protein</fullName>
    </submittedName>
</protein>
<gene>
    <name evidence="3" type="ORF">LVJ94_31950</name>
</gene>
<keyword evidence="4" id="KW-1185">Reference proteome</keyword>
<keyword evidence="1" id="KW-0732">Signal</keyword>
<feature type="signal peptide" evidence="1">
    <location>
        <begin position="1"/>
        <end position="21"/>
    </location>
</feature>
<dbReference type="RefSeq" id="WP_394831135.1">
    <property type="nucleotide sequence ID" value="NZ_CP089929.1"/>
</dbReference>
<proteinExistence type="predicted"/>
<organism evidence="3 4">
    <name type="scientific">Pendulispora rubella</name>
    <dbReference type="NCBI Taxonomy" id="2741070"/>
    <lineage>
        <taxon>Bacteria</taxon>
        <taxon>Pseudomonadati</taxon>
        <taxon>Myxococcota</taxon>
        <taxon>Myxococcia</taxon>
        <taxon>Myxococcales</taxon>
        <taxon>Sorangiineae</taxon>
        <taxon>Pendulisporaceae</taxon>
        <taxon>Pendulispora</taxon>
    </lineage>
</organism>
<evidence type="ECO:0000313" key="3">
    <source>
        <dbReference type="EMBL" id="WXB01520.1"/>
    </source>
</evidence>
<feature type="domain" description="YncI copper-binding" evidence="2">
    <location>
        <begin position="24"/>
        <end position="165"/>
    </location>
</feature>
<dbReference type="InterPro" id="IPR012533">
    <property type="entry name" value="YcnI-copper_dom"/>
</dbReference>